<name>S9TJ71_9TRYP</name>
<dbReference type="AlphaFoldDB" id="S9TJ71"/>
<dbReference type="Pfam" id="PF01026">
    <property type="entry name" value="TatD_DNase"/>
    <property type="match status" value="1"/>
</dbReference>
<dbReference type="InterPro" id="IPR053044">
    <property type="entry name" value="Metallo-hydrolase/TatD-type"/>
</dbReference>
<dbReference type="EMBL" id="ATMH01010800">
    <property type="protein sequence ID" value="EPY16919.1"/>
    <property type="molecule type" value="Genomic_DNA"/>
</dbReference>
<evidence type="ECO:0000313" key="1">
    <source>
        <dbReference type="EMBL" id="EPY16919.1"/>
    </source>
</evidence>
<dbReference type="PANTHER" id="PTHR47345">
    <property type="entry name" value="CUT9-INTERACTING PROTEIN SCN1"/>
    <property type="match status" value="1"/>
</dbReference>
<comment type="caution">
    <text evidence="1">The sequence shown here is derived from an EMBL/GenBank/DDBJ whole genome shotgun (WGS) entry which is preliminary data.</text>
</comment>
<accession>S9TJ71</accession>
<sequence>MPVPSTCAGGDTCYRFYDAFHEAAEDGAVTEANICLQVEPIHYRKGFGTHSWFIHELDSPFTDKSFKTLKTDAATTPIGDLIFSEANKKILLEQIIVPLEAHLRAYPNAIVGEIGLDKLYKYDQHHTHEAEGVPCRFEDAARNSEFSQVLFFILQLKLAGRHGRPVSLHCVQHYGLLLSLFENKHPLQLRFAKADRAATADPHASLFNLLLFVEDVPPAIVIHGFTGSSSVLQSFLKLKHIKASFAPEPTMTTPPAVKIKNRIVCGIGASTSCTVRNFTTETLPLLIANQNFVLESDLHYHVLQLRGDPPSAPSAACQTVPPVFSIAFPMRTTRAKAAASEEEDTVLSRLYDLLFAKEKRQGESICTLHQQFTSLHGHIRSEDVEANFKRIFETVL</sequence>
<dbReference type="Gene3D" id="3.20.20.140">
    <property type="entry name" value="Metal-dependent hydrolases"/>
    <property type="match status" value="1"/>
</dbReference>
<dbReference type="OrthoDB" id="413993at2759"/>
<keyword evidence="2" id="KW-1185">Reference proteome</keyword>
<proteinExistence type="predicted"/>
<gene>
    <name evidence="1" type="ORF">STCU_10916</name>
</gene>
<dbReference type="InterPro" id="IPR032466">
    <property type="entry name" value="Metal_Hydrolase"/>
</dbReference>
<organism evidence="1 2">
    <name type="scientific">Strigomonas culicis</name>
    <dbReference type="NCBI Taxonomy" id="28005"/>
    <lineage>
        <taxon>Eukaryota</taxon>
        <taxon>Discoba</taxon>
        <taxon>Euglenozoa</taxon>
        <taxon>Kinetoplastea</taxon>
        <taxon>Metakinetoplastina</taxon>
        <taxon>Trypanosomatida</taxon>
        <taxon>Trypanosomatidae</taxon>
        <taxon>Strigomonadinae</taxon>
        <taxon>Strigomonas</taxon>
    </lineage>
</organism>
<dbReference type="Proteomes" id="UP000015354">
    <property type="component" value="Unassembled WGS sequence"/>
</dbReference>
<reference evidence="1 2" key="1">
    <citation type="journal article" date="2013" name="PLoS ONE">
        <title>Predicting the Proteins of Angomonas deanei, Strigomonas culicis and Their Respective Endosymbionts Reveals New Aspects of the Trypanosomatidae Family.</title>
        <authorList>
            <person name="Motta M.C."/>
            <person name="Martins A.C."/>
            <person name="de Souza S.S."/>
            <person name="Catta-Preta C.M."/>
            <person name="Silva R."/>
            <person name="Klein C.C."/>
            <person name="de Almeida L.G."/>
            <person name="de Lima Cunha O."/>
            <person name="Ciapina L.P."/>
            <person name="Brocchi M."/>
            <person name="Colabardini A.C."/>
            <person name="de Araujo Lima B."/>
            <person name="Machado C.R."/>
            <person name="de Almeida Soares C.M."/>
            <person name="Probst C.M."/>
            <person name="de Menezes C.B."/>
            <person name="Thompson C.E."/>
            <person name="Bartholomeu D.C."/>
            <person name="Gradia D.F."/>
            <person name="Pavoni D.P."/>
            <person name="Grisard E.C."/>
            <person name="Fantinatti-Garboggini F."/>
            <person name="Marchini F.K."/>
            <person name="Rodrigues-Luiz G.F."/>
            <person name="Wagner G."/>
            <person name="Goldman G.H."/>
            <person name="Fietto J.L."/>
            <person name="Elias M.C."/>
            <person name="Goldman M.H."/>
            <person name="Sagot M.F."/>
            <person name="Pereira M."/>
            <person name="Stoco P.H."/>
            <person name="de Mendonca-Neto R.P."/>
            <person name="Teixeira S.M."/>
            <person name="Maciel T.E."/>
            <person name="de Oliveira Mendes T.A."/>
            <person name="Urmenyi T.P."/>
            <person name="de Souza W."/>
            <person name="Schenkman S."/>
            <person name="de Vasconcelos A.T."/>
        </authorList>
    </citation>
    <scope>NUCLEOTIDE SEQUENCE [LARGE SCALE GENOMIC DNA]</scope>
</reference>
<evidence type="ECO:0000313" key="2">
    <source>
        <dbReference type="Proteomes" id="UP000015354"/>
    </source>
</evidence>
<protein>
    <submittedName>
        <fullName evidence="1">Cut9 interacting protein Scn1</fullName>
    </submittedName>
</protein>
<dbReference type="GO" id="GO:0016788">
    <property type="term" value="F:hydrolase activity, acting on ester bonds"/>
    <property type="evidence" value="ECO:0007669"/>
    <property type="project" value="InterPro"/>
</dbReference>
<dbReference type="PANTHER" id="PTHR47345:SF1">
    <property type="entry name" value="CUT9-INTERACTING PROTEIN SCN1"/>
    <property type="match status" value="1"/>
</dbReference>
<dbReference type="SUPFAM" id="SSF51556">
    <property type="entry name" value="Metallo-dependent hydrolases"/>
    <property type="match status" value="1"/>
</dbReference>
<dbReference type="InterPro" id="IPR001130">
    <property type="entry name" value="TatD-like"/>
</dbReference>